<sequence length="560" mass="61064">MPQGDRGAGGGVGAQDARAERDRRHEGPRAQPRPLGLGKPAFGADQDCPGAGDEPRKRLGRPDEAFVRPQDAPRRVPAVEQPAQRHEVGDLGHEGAEALLGRLERMRLQPVLPDPLRIGELGLNRHDPRTAKLGRLLDDEVGAFLLDRRKDQPQVGRVQLWRRLAKAAERAPLLRGSDDLGGPFAVAAVEERHPRPRSLAHHRKQVMRLLGRQGHGLPRPQRVIYTQSDLGAVHARKSRGGTEQMPELHGTVADAVRGNWVDRRAPPVTRPYLRLARADRPIGTWLLLIPCWWGIALAAAADAPRLSDLWWALACTAGAFLMRGAGCTWNDITDRDFDGSVARTRSRPIPSGQVTVKQALAFMAAQIALSALLLLTFNGASIVMGIVALVPVAIYPFAKRFTWWPQAFLGIAFNWGALLGWVAHAGSLSLAPVLLYLSGLIWTLFYDTIYAHQDKEDDALIGVKSTARLFGTDTVKWLSGFLVAVVALMTAAVLAALLPAGAPPLVLVLALCAPWGMGWHMLWLLRQLDIDDGDTCLRLFRATRDTGLIAALFLAVAAIV</sequence>
<dbReference type="Gene3D" id="1.10.357.140">
    <property type="entry name" value="UbiA prenyltransferase"/>
    <property type="match status" value="1"/>
</dbReference>
<dbReference type="EC" id="2.5.1.-" evidence="10"/>
<dbReference type="CDD" id="cd13959">
    <property type="entry name" value="PT_UbiA_COQ2"/>
    <property type="match status" value="1"/>
</dbReference>
<comment type="caution">
    <text evidence="10">The sequence shown here is derived from an EMBL/GenBank/DDBJ whole genome shotgun (WGS) entry which is preliminary data.</text>
</comment>
<dbReference type="PANTHER" id="PTHR11048">
    <property type="entry name" value="PRENYLTRANSFERASES"/>
    <property type="match status" value="1"/>
</dbReference>
<name>A0A644TLJ9_9ZZZZ</name>
<dbReference type="InterPro" id="IPR006370">
    <property type="entry name" value="HB_polyprenyltransferase-like"/>
</dbReference>
<dbReference type="HAMAP" id="MF_01635">
    <property type="entry name" value="UbiA"/>
    <property type="match status" value="1"/>
</dbReference>
<evidence type="ECO:0000256" key="5">
    <source>
        <dbReference type="ARBA" id="ARBA00022692"/>
    </source>
</evidence>
<evidence type="ECO:0000256" key="4">
    <source>
        <dbReference type="ARBA" id="ARBA00022679"/>
    </source>
</evidence>
<dbReference type="AlphaFoldDB" id="A0A644TLJ9"/>
<dbReference type="InterPro" id="IPR000537">
    <property type="entry name" value="UbiA_prenyltransferase"/>
</dbReference>
<dbReference type="InterPro" id="IPR044878">
    <property type="entry name" value="UbiA_sf"/>
</dbReference>
<dbReference type="FunFam" id="1.20.120.1780:FF:000001">
    <property type="entry name" value="4-hydroxybenzoate octaprenyltransferase"/>
    <property type="match status" value="1"/>
</dbReference>
<feature type="transmembrane region" description="Helical" evidence="9">
    <location>
        <begin position="401"/>
        <end position="422"/>
    </location>
</feature>
<keyword evidence="6 9" id="KW-1133">Transmembrane helix</keyword>
<dbReference type="GO" id="GO:0004659">
    <property type="term" value="F:prenyltransferase activity"/>
    <property type="evidence" value="ECO:0007669"/>
    <property type="project" value="InterPro"/>
</dbReference>
<organism evidence="10">
    <name type="scientific">bioreactor metagenome</name>
    <dbReference type="NCBI Taxonomy" id="1076179"/>
    <lineage>
        <taxon>unclassified sequences</taxon>
        <taxon>metagenomes</taxon>
        <taxon>ecological metagenomes</taxon>
    </lineage>
</organism>
<dbReference type="InterPro" id="IPR030470">
    <property type="entry name" value="UbiA_prenylTrfase_CS"/>
</dbReference>
<evidence type="ECO:0000256" key="8">
    <source>
        <dbReference type="SAM" id="MobiDB-lite"/>
    </source>
</evidence>
<dbReference type="NCBIfam" id="TIGR01474">
    <property type="entry name" value="ubiA_proteo"/>
    <property type="match status" value="1"/>
</dbReference>
<accession>A0A644TLJ9</accession>
<dbReference type="PANTHER" id="PTHR11048:SF28">
    <property type="entry name" value="4-HYDROXYBENZOATE POLYPRENYLTRANSFERASE, MITOCHONDRIAL"/>
    <property type="match status" value="1"/>
</dbReference>
<proteinExistence type="inferred from homology"/>
<dbReference type="FunFam" id="1.10.357.140:FF:000008">
    <property type="entry name" value="4-hydroxybenzoate octaprenyltransferase"/>
    <property type="match status" value="1"/>
</dbReference>
<feature type="transmembrane region" description="Helical" evidence="9">
    <location>
        <begin position="477"/>
        <end position="498"/>
    </location>
</feature>
<protein>
    <submittedName>
        <fullName evidence="10">4-hydroxybenzoate octaprenyltransferase</fullName>
        <ecNumber evidence="10">2.5.1.-</ecNumber>
    </submittedName>
</protein>
<feature type="compositionally biased region" description="Gly residues" evidence="8">
    <location>
        <begin position="1"/>
        <end position="13"/>
    </location>
</feature>
<feature type="compositionally biased region" description="Basic and acidic residues" evidence="8">
    <location>
        <begin position="17"/>
        <end position="28"/>
    </location>
</feature>
<keyword evidence="5 9" id="KW-0812">Transmembrane</keyword>
<evidence type="ECO:0000313" key="10">
    <source>
        <dbReference type="EMBL" id="MPL67267.1"/>
    </source>
</evidence>
<evidence type="ECO:0000256" key="3">
    <source>
        <dbReference type="ARBA" id="ARBA00005985"/>
    </source>
</evidence>
<evidence type="ECO:0000256" key="7">
    <source>
        <dbReference type="ARBA" id="ARBA00023136"/>
    </source>
</evidence>
<dbReference type="EMBL" id="VSSQ01000036">
    <property type="protein sequence ID" value="MPL67267.1"/>
    <property type="molecule type" value="Genomic_DNA"/>
</dbReference>
<evidence type="ECO:0000256" key="6">
    <source>
        <dbReference type="ARBA" id="ARBA00022989"/>
    </source>
</evidence>
<feature type="compositionally biased region" description="Basic and acidic residues" evidence="8">
    <location>
        <begin position="53"/>
        <end position="74"/>
    </location>
</feature>
<comment type="similarity">
    <text evidence="3">Belongs to the UbiA prenyltransferase family.</text>
</comment>
<dbReference type="GO" id="GO:0005886">
    <property type="term" value="C:plasma membrane"/>
    <property type="evidence" value="ECO:0007669"/>
    <property type="project" value="TreeGrafter"/>
</dbReference>
<keyword evidence="7 9" id="KW-0472">Membrane</keyword>
<dbReference type="PROSITE" id="PS00943">
    <property type="entry name" value="UBIA"/>
    <property type="match status" value="1"/>
</dbReference>
<feature type="transmembrane region" description="Helical" evidence="9">
    <location>
        <begin position="367"/>
        <end position="394"/>
    </location>
</feature>
<dbReference type="InterPro" id="IPR039653">
    <property type="entry name" value="Prenyltransferase"/>
</dbReference>
<dbReference type="GO" id="GO:0006744">
    <property type="term" value="P:ubiquinone biosynthetic process"/>
    <property type="evidence" value="ECO:0007669"/>
    <property type="project" value="TreeGrafter"/>
</dbReference>
<comment type="subcellular location">
    <subcellularLocation>
        <location evidence="2">Membrane</location>
        <topology evidence="2">Multi-pass membrane protein</topology>
    </subcellularLocation>
</comment>
<evidence type="ECO:0000256" key="1">
    <source>
        <dbReference type="ARBA" id="ARBA00001946"/>
    </source>
</evidence>
<evidence type="ECO:0000256" key="2">
    <source>
        <dbReference type="ARBA" id="ARBA00004141"/>
    </source>
</evidence>
<reference evidence="10" key="1">
    <citation type="submission" date="2019-08" db="EMBL/GenBank/DDBJ databases">
        <authorList>
            <person name="Kucharzyk K."/>
            <person name="Murdoch R.W."/>
            <person name="Higgins S."/>
            <person name="Loffler F."/>
        </authorList>
    </citation>
    <scope>NUCLEOTIDE SEQUENCE</scope>
</reference>
<feature type="region of interest" description="Disordered" evidence="8">
    <location>
        <begin position="1"/>
        <end position="88"/>
    </location>
</feature>
<comment type="cofactor">
    <cofactor evidence="1">
        <name>Mg(2+)</name>
        <dbReference type="ChEBI" id="CHEBI:18420"/>
    </cofactor>
</comment>
<keyword evidence="4 10" id="KW-0808">Transferase</keyword>
<dbReference type="Pfam" id="PF01040">
    <property type="entry name" value="UbiA"/>
    <property type="match status" value="1"/>
</dbReference>
<evidence type="ECO:0000256" key="9">
    <source>
        <dbReference type="SAM" id="Phobius"/>
    </source>
</evidence>
<dbReference type="Gene3D" id="1.20.120.1780">
    <property type="entry name" value="UbiA prenyltransferase"/>
    <property type="match status" value="1"/>
</dbReference>
<feature type="transmembrane region" description="Helical" evidence="9">
    <location>
        <begin position="504"/>
        <end position="525"/>
    </location>
</feature>
<feature type="transmembrane region" description="Helical" evidence="9">
    <location>
        <begin position="428"/>
        <end position="446"/>
    </location>
</feature>
<gene>
    <name evidence="10" type="primary">ubiA_3</name>
    <name evidence="10" type="ORF">SDC9_12958</name>
</gene>